<sequence>MAKGVKRSFTNLAQGANTAQAVSLLGEKDEEIEALKERIKQLEAGVAGGTTDWVWIDVNLIEPMAISITDGSGKVVEIFGQPRKFFDLEGMAQSLRIEGQQDPVVLRTVGECRYQLLDGETRWRTIKDVLGQAKIKARFHECTDEEALAYTLVGDALKNRFNALEQGESIVNLLRSKLKKTEQEVVSLLYRIQNQLVSKGNEKEAIEWIYENVDGSEIVLRLLSSLNITIATMVNARLPLMSLPDKLKESINNRTLTPSNALILRNAPEAIWAKAIEGQNGTMPKRKMKMLINKLALEMADSSPTLAANDGTTIDADNAEVEPSSGSGDIASEANLQRSVTVAGAELLEKNINATTVLKELLKQLRTLRIDETIENDDKGLELLERVSTSIQALSEYYQDRGKEGKNKR</sequence>
<dbReference type="RefSeq" id="WP_073609749.1">
    <property type="nucleotide sequence ID" value="NZ_MRCG01000014.1"/>
</dbReference>
<dbReference type="SMART" id="SM00470">
    <property type="entry name" value="ParB"/>
    <property type="match status" value="1"/>
</dbReference>
<keyword evidence="3" id="KW-1185">Reference proteome</keyword>
<dbReference type="PANTHER" id="PTHR33375">
    <property type="entry name" value="CHROMOSOME-PARTITIONING PROTEIN PARB-RELATED"/>
    <property type="match status" value="1"/>
</dbReference>
<dbReference type="SUPFAM" id="SSF110849">
    <property type="entry name" value="ParB/Sulfiredoxin"/>
    <property type="match status" value="1"/>
</dbReference>
<proteinExistence type="predicted"/>
<evidence type="ECO:0000313" key="2">
    <source>
        <dbReference type="EMBL" id="OKH46117.1"/>
    </source>
</evidence>
<dbReference type="STRING" id="549789.NIES30_17625"/>
<dbReference type="InterPro" id="IPR036086">
    <property type="entry name" value="ParB/Sulfiredoxin_sf"/>
</dbReference>
<feature type="domain" description="ParB-like N-terminal" evidence="1">
    <location>
        <begin position="68"/>
        <end position="156"/>
    </location>
</feature>
<dbReference type="Proteomes" id="UP000185557">
    <property type="component" value="Unassembled WGS sequence"/>
</dbReference>
<dbReference type="InterPro" id="IPR003115">
    <property type="entry name" value="ParB_N"/>
</dbReference>
<dbReference type="EMBL" id="MRCG01000014">
    <property type="protein sequence ID" value="OKH46117.1"/>
    <property type="molecule type" value="Genomic_DNA"/>
</dbReference>
<evidence type="ECO:0000313" key="3">
    <source>
        <dbReference type="Proteomes" id="UP000185557"/>
    </source>
</evidence>
<comment type="caution">
    <text evidence="2">The sequence shown here is derived from an EMBL/GenBank/DDBJ whole genome shotgun (WGS) entry which is preliminary data.</text>
</comment>
<dbReference type="Gene3D" id="3.90.1530.30">
    <property type="match status" value="1"/>
</dbReference>
<evidence type="ECO:0000259" key="1">
    <source>
        <dbReference type="SMART" id="SM00470"/>
    </source>
</evidence>
<accession>A0A1U7J1Y3</accession>
<organism evidence="2 3">
    <name type="scientific">Phormidium tenue NIES-30</name>
    <dbReference type="NCBI Taxonomy" id="549789"/>
    <lineage>
        <taxon>Bacteria</taxon>
        <taxon>Bacillati</taxon>
        <taxon>Cyanobacteriota</taxon>
        <taxon>Cyanophyceae</taxon>
        <taxon>Oscillatoriophycideae</taxon>
        <taxon>Oscillatoriales</taxon>
        <taxon>Oscillatoriaceae</taxon>
        <taxon>Phormidium</taxon>
    </lineage>
</organism>
<dbReference type="PANTHER" id="PTHR33375:SF1">
    <property type="entry name" value="CHROMOSOME-PARTITIONING PROTEIN PARB-RELATED"/>
    <property type="match status" value="1"/>
</dbReference>
<dbReference type="InterPro" id="IPR050336">
    <property type="entry name" value="Chromosome_partition/occlusion"/>
</dbReference>
<reference evidence="2 3" key="1">
    <citation type="submission" date="2016-11" db="EMBL/GenBank/DDBJ databases">
        <title>Draft Genome Sequences of Nine Cyanobacterial Strains from Diverse Habitats.</title>
        <authorList>
            <person name="Zhu T."/>
            <person name="Hou S."/>
            <person name="Lu X."/>
            <person name="Hess W.R."/>
        </authorList>
    </citation>
    <scope>NUCLEOTIDE SEQUENCE [LARGE SCALE GENOMIC DNA]</scope>
    <source>
        <strain evidence="2 3">NIES-30</strain>
    </source>
</reference>
<dbReference type="AlphaFoldDB" id="A0A1U7J1Y3"/>
<dbReference type="GO" id="GO:0005694">
    <property type="term" value="C:chromosome"/>
    <property type="evidence" value="ECO:0007669"/>
    <property type="project" value="TreeGrafter"/>
</dbReference>
<protein>
    <recommendedName>
        <fullName evidence="1">ParB-like N-terminal domain-containing protein</fullName>
    </recommendedName>
</protein>
<gene>
    <name evidence="2" type="ORF">NIES30_17625</name>
</gene>
<name>A0A1U7J1Y3_9CYAN</name>
<dbReference type="OrthoDB" id="525900at2"/>
<dbReference type="Pfam" id="PF02195">
    <property type="entry name" value="ParB_N"/>
    <property type="match status" value="1"/>
</dbReference>
<dbReference type="GO" id="GO:0007059">
    <property type="term" value="P:chromosome segregation"/>
    <property type="evidence" value="ECO:0007669"/>
    <property type="project" value="TreeGrafter"/>
</dbReference>